<gene>
    <name evidence="3" type="ORF">CT19425_P20058</name>
</gene>
<dbReference type="Gene3D" id="1.10.260.40">
    <property type="entry name" value="lambda repressor-like DNA-binding domains"/>
    <property type="match status" value="1"/>
</dbReference>
<proteinExistence type="predicted"/>
<evidence type="ECO:0000259" key="2">
    <source>
        <dbReference type="PROSITE" id="PS50943"/>
    </source>
</evidence>
<dbReference type="CDD" id="cd00093">
    <property type="entry name" value="HTH_XRE"/>
    <property type="match status" value="1"/>
</dbReference>
<keyword evidence="1" id="KW-0812">Transmembrane</keyword>
<dbReference type="SUPFAM" id="SSF47413">
    <property type="entry name" value="lambda repressor-like DNA-binding domains"/>
    <property type="match status" value="1"/>
</dbReference>
<evidence type="ECO:0000313" key="3">
    <source>
        <dbReference type="EMBL" id="SPK77086.1"/>
    </source>
</evidence>
<accession>A0A375IQZ1</accession>
<dbReference type="Pfam" id="PF01381">
    <property type="entry name" value="HTH_3"/>
    <property type="match status" value="1"/>
</dbReference>
<sequence length="198" mass="21694">MPPATRPRNKIRGRRAFECRLYLTHVLEIIAMIPALLGNAIQRKRVALGLTQQQLADMAGLSRQSLNGIEHGSVNATLQTLGRLMDVLGLAVDIKDPYESRRVSGAPTRALWMAAKGANVSYTGELTPADLERALSTGEVPSEYRPQVAQVLDEAPLQLVTKVVAEVAAKQHRNPADIWKNLRRLAQSLMATRGGLWA</sequence>
<feature type="domain" description="HTH cro/C1-type" evidence="2">
    <location>
        <begin position="41"/>
        <end position="95"/>
    </location>
</feature>
<feature type="transmembrane region" description="Helical" evidence="1">
    <location>
        <begin position="21"/>
        <end position="41"/>
    </location>
</feature>
<geneLocation type="plasmid" evidence="3">
    <name>III</name>
</geneLocation>
<dbReference type="InterPro" id="IPR001387">
    <property type="entry name" value="Cro/C1-type_HTH"/>
</dbReference>
<keyword evidence="3" id="KW-0614">Plasmid</keyword>
<evidence type="ECO:0000313" key="4">
    <source>
        <dbReference type="Proteomes" id="UP000255505"/>
    </source>
</evidence>
<dbReference type="SMART" id="SM00530">
    <property type="entry name" value="HTH_XRE"/>
    <property type="match status" value="1"/>
</dbReference>
<dbReference type="PROSITE" id="PS50943">
    <property type="entry name" value="HTH_CROC1"/>
    <property type="match status" value="1"/>
</dbReference>
<keyword evidence="1" id="KW-0472">Membrane</keyword>
<dbReference type="AlphaFoldDB" id="A0A375IQZ1"/>
<dbReference type="EMBL" id="LT991978">
    <property type="protein sequence ID" value="SPK77086.1"/>
    <property type="molecule type" value="Genomic_DNA"/>
</dbReference>
<dbReference type="Proteomes" id="UP000255505">
    <property type="component" value="Plasmid III"/>
</dbReference>
<dbReference type="GO" id="GO:0003677">
    <property type="term" value="F:DNA binding"/>
    <property type="evidence" value="ECO:0007669"/>
    <property type="project" value="InterPro"/>
</dbReference>
<protein>
    <submittedName>
        <fullName evidence="3">Putative regulatory protein</fullName>
    </submittedName>
</protein>
<organism evidence="3 4">
    <name type="scientific">Cupriavidus taiwanensis</name>
    <dbReference type="NCBI Taxonomy" id="164546"/>
    <lineage>
        <taxon>Bacteria</taxon>
        <taxon>Pseudomonadati</taxon>
        <taxon>Pseudomonadota</taxon>
        <taxon>Betaproteobacteria</taxon>
        <taxon>Burkholderiales</taxon>
        <taxon>Burkholderiaceae</taxon>
        <taxon>Cupriavidus</taxon>
    </lineage>
</organism>
<dbReference type="InterPro" id="IPR010982">
    <property type="entry name" value="Lambda_DNA-bd_dom_sf"/>
</dbReference>
<keyword evidence="1" id="KW-1133">Transmembrane helix</keyword>
<evidence type="ECO:0000256" key="1">
    <source>
        <dbReference type="SAM" id="Phobius"/>
    </source>
</evidence>
<reference evidence="3 4" key="1">
    <citation type="submission" date="2018-01" db="EMBL/GenBank/DDBJ databases">
        <authorList>
            <person name="Gaut B.S."/>
            <person name="Morton B.R."/>
            <person name="Clegg M.T."/>
            <person name="Duvall M.R."/>
        </authorList>
    </citation>
    <scope>NUCLEOTIDE SEQUENCE [LARGE SCALE GENOMIC DNA]</scope>
    <source>
        <strain evidence="3">Cupriavidus taiwanensis LMG 19425</strain>
        <plasmid evidence="4">Plasmid iii</plasmid>
    </source>
</reference>
<name>A0A375IQZ1_9BURK</name>